<dbReference type="InterPro" id="IPR039478">
    <property type="entry name" value="FAM184A/B_N"/>
</dbReference>
<dbReference type="PANTHER" id="PTHR18870:SF8">
    <property type="entry name" value="PROTEIN FAM184B"/>
    <property type="match status" value="1"/>
</dbReference>
<evidence type="ECO:0000256" key="1">
    <source>
        <dbReference type="SAM" id="Coils"/>
    </source>
</evidence>
<dbReference type="KEGG" id="cpic:101941484"/>
<dbReference type="Proteomes" id="UP000694380">
    <property type="component" value="Unplaced"/>
</dbReference>
<dbReference type="GeneID" id="101941484"/>
<feature type="compositionally biased region" description="Basic and acidic residues" evidence="2">
    <location>
        <begin position="605"/>
        <end position="614"/>
    </location>
</feature>
<dbReference type="CTD" id="27146"/>
<accession>A0A8C3I0E8</accession>
<feature type="region of interest" description="Disordered" evidence="2">
    <location>
        <begin position="247"/>
        <end position="269"/>
    </location>
</feature>
<feature type="region of interest" description="Disordered" evidence="2">
    <location>
        <begin position="1026"/>
        <end position="1058"/>
    </location>
</feature>
<dbReference type="PANTHER" id="PTHR18870">
    <property type="entry name" value="PROTEIN TAG-278-RELATED"/>
    <property type="match status" value="1"/>
</dbReference>
<feature type="compositionally biased region" description="Basic and acidic residues" evidence="2">
    <location>
        <begin position="1047"/>
        <end position="1058"/>
    </location>
</feature>
<feature type="compositionally biased region" description="Basic and acidic residues" evidence="2">
    <location>
        <begin position="580"/>
        <end position="598"/>
    </location>
</feature>
<protein>
    <submittedName>
        <fullName evidence="3">Family with sequence similarity 184 member B</fullName>
    </submittedName>
</protein>
<dbReference type="Pfam" id="PF15665">
    <property type="entry name" value="FAM184"/>
    <property type="match status" value="1"/>
</dbReference>
<evidence type="ECO:0000313" key="4">
    <source>
        <dbReference type="Proteomes" id="UP000694380"/>
    </source>
</evidence>
<keyword evidence="4" id="KW-1185">Reference proteome</keyword>
<organism evidence="3 4">
    <name type="scientific">Chrysemys picta bellii</name>
    <name type="common">Western painted turtle</name>
    <name type="synonym">Emys bellii</name>
    <dbReference type="NCBI Taxonomy" id="8478"/>
    <lineage>
        <taxon>Eukaryota</taxon>
        <taxon>Metazoa</taxon>
        <taxon>Chordata</taxon>
        <taxon>Craniata</taxon>
        <taxon>Vertebrata</taxon>
        <taxon>Euteleostomi</taxon>
        <taxon>Archelosauria</taxon>
        <taxon>Testudinata</taxon>
        <taxon>Testudines</taxon>
        <taxon>Cryptodira</taxon>
        <taxon>Durocryptodira</taxon>
        <taxon>Testudinoidea</taxon>
        <taxon>Emydidae</taxon>
        <taxon>Chrysemys</taxon>
    </lineage>
</organism>
<dbReference type="OrthoDB" id="75801at2759"/>
<sequence>MASGINKIHQPGTCNEAKAAHCISTEECNRELHLKMCKKIAQLTKVIYALNTKNDEHEASIQALKEAHQEEIQRILAETRETILQYKCKVGEEQELRKHIQTLEDTLEQHTRLKEEALAEFTMCKKQVEEKAFRTEANHTERIITLSKEMLDTKTDFENKPEHFNQESESLVNECKPFRQEKLDKKETIDEKRSIELQALINEMENLKRENQKITEEYAQKASKLQASYKKEKETLKKAMQQSVADTQKQCQQRATEQKKSSEAQEAALRQQAKKLEAELEVKGQKINELKKHSQKLKERMQDLEIQLKESQQETLESKSTVQKLEEELTVAKERLMLQENEMLSKAEEMETVLNSQSKAEKEVDELKNQIMQLQQMTYTKQSQTKEGSEATQVLIQPMEAAATEIEDIKQRHKEELHKIKRQSDEEKMRLKEQLVKGLEDLVKKHTMEIKSAQTSMEAERKTLQKEVQIQLEELRKNAENEIKQLEKEKEALSRKLQDSSLEVLRLEDFIRQNQDIPRYKEFLQSHSRKNHERQQESDSPHCGTSEVQDPFLQQKDRSKPQRERGKGQEPLRAQTGTRNEAKPRLENARVPRREDRQPSLTSLQKEKAKEAKVLQEEWHNQKTDLQAQVVQLKQTLDQQANNFKESLKEQTLQSSKEKEKLLQDLQDTIQQSQTVKAQLEASHQRALQMLEKSKNQELKEAEEHLKKKYDDSIKIQHQSHRLEVQALEEKAKKELQGELERIQKQQAALIETLRMELSEQYASCTGHKKQMEELQMELKNVRALKKQQEGSNQNQITFLNEELEKCQNEIAGLKKENSLLKDTMELLSPDLQKQKSTQLQDKEKQHRLLEEDLKVKYQKELDILKQEHRKEIQNMIADFSSAQAHLQAKIVALETELKELEEKPRKRESRPEDMHLIGCLQNKLSEREEIIKQLTEGRKFQHLLLPSTESHRNRSFSFNPNPGCLTPSMKQKKLNEVPSRVVSVPNLASYAKNFLSCDLRSKRNAPPITKSTSLDQSAGCIRASYQSAQSSDSNHATRTQGNEAPITKDDQKQDPRHQEWFTKYFSF</sequence>
<dbReference type="Ensembl" id="ENSCPBT00000029810.1">
    <property type="protein sequence ID" value="ENSCPBP00000025303.1"/>
    <property type="gene ID" value="ENSCPBG00000018011.1"/>
</dbReference>
<dbReference type="AlphaFoldDB" id="A0A8C3I0E8"/>
<feature type="coiled-coil region" evidence="1">
    <location>
        <begin position="47"/>
        <end position="120"/>
    </location>
</feature>
<feature type="compositionally biased region" description="Polar residues" evidence="2">
    <location>
        <begin position="1026"/>
        <end position="1043"/>
    </location>
</feature>
<reference evidence="3" key="2">
    <citation type="submission" date="2025-09" db="UniProtKB">
        <authorList>
            <consortium name="Ensembl"/>
        </authorList>
    </citation>
    <scope>IDENTIFICATION</scope>
</reference>
<dbReference type="OMA" id="PQELDCQ"/>
<proteinExistence type="predicted"/>
<feature type="region of interest" description="Disordered" evidence="2">
    <location>
        <begin position="526"/>
        <end position="614"/>
    </location>
</feature>
<dbReference type="RefSeq" id="XP_008172366.1">
    <property type="nucleotide sequence ID" value="XM_008174144.4"/>
</dbReference>
<dbReference type="GeneTree" id="ENSGT00530000063669"/>
<evidence type="ECO:0000256" key="2">
    <source>
        <dbReference type="SAM" id="MobiDB-lite"/>
    </source>
</evidence>
<name>A0A8C3I0E8_CHRPI</name>
<keyword evidence="1" id="KW-0175">Coiled coil</keyword>
<feature type="coiled-coil region" evidence="1">
    <location>
        <begin position="616"/>
        <end position="904"/>
    </location>
</feature>
<feature type="coiled-coil region" evidence="1">
    <location>
        <begin position="465"/>
        <end position="503"/>
    </location>
</feature>
<gene>
    <name evidence="3" type="primary">FAM184B</name>
</gene>
<reference evidence="3" key="1">
    <citation type="submission" date="2025-08" db="UniProtKB">
        <authorList>
            <consortium name="Ensembl"/>
        </authorList>
    </citation>
    <scope>IDENTIFICATION</scope>
</reference>
<feature type="compositionally biased region" description="Basic and acidic residues" evidence="2">
    <location>
        <begin position="555"/>
        <end position="570"/>
    </location>
</feature>
<evidence type="ECO:0000313" key="3">
    <source>
        <dbReference type="Ensembl" id="ENSCPBP00000025303.1"/>
    </source>
</evidence>